<dbReference type="CDD" id="cd06503">
    <property type="entry name" value="ATP-synt_Fo_b"/>
    <property type="match status" value="1"/>
</dbReference>
<dbReference type="NCBIfam" id="NF004412">
    <property type="entry name" value="PRK05759.1-3"/>
    <property type="match status" value="1"/>
</dbReference>
<keyword evidence="4 14" id="KW-1003">Cell membrane</keyword>
<protein>
    <recommendedName>
        <fullName evidence="14">ATP synthase subunit b</fullName>
    </recommendedName>
    <alternativeName>
        <fullName evidence="14">ATP synthase F(0) sector subunit b</fullName>
    </alternativeName>
    <alternativeName>
        <fullName evidence="14">ATPase subunit I</fullName>
    </alternativeName>
    <alternativeName>
        <fullName evidence="14">F-type ATPase subunit b</fullName>
        <shortName evidence="14">F-ATPase subunit b</shortName>
    </alternativeName>
</protein>
<dbReference type="NCBIfam" id="TIGR01144">
    <property type="entry name" value="ATP_synt_b"/>
    <property type="match status" value="1"/>
</dbReference>
<dbReference type="RefSeq" id="WP_108515731.1">
    <property type="nucleotide sequence ID" value="NZ_CP026951.1"/>
</dbReference>
<evidence type="ECO:0000256" key="1">
    <source>
        <dbReference type="ARBA" id="ARBA00004162"/>
    </source>
</evidence>
<dbReference type="Gene3D" id="1.20.5.620">
    <property type="entry name" value="F1F0 ATP synthase subunit B, membrane domain"/>
    <property type="match status" value="1"/>
</dbReference>
<comment type="function">
    <text evidence="12 14">F(1)F(0) ATP synthase produces ATP from ADP in the presence of a proton or sodium gradient. F-type ATPases consist of two structural domains, F(1) containing the extramembraneous catalytic core and F(0) containing the membrane proton channel, linked together by a central stalk and a peripheral stalk. During catalysis, ATP synthesis in the catalytic domain of F(1) is coupled via a rotary mechanism of the central stalk subunits to proton translocation.</text>
</comment>
<reference evidence="18" key="1">
    <citation type="submission" date="2018-04" db="EMBL/GenBank/DDBJ databases">
        <authorList>
            <person name="Liu S."/>
            <person name="Wang Z."/>
            <person name="Li J."/>
        </authorList>
    </citation>
    <scope>NUCLEOTIDE SEQUENCE [LARGE SCALE GENOMIC DNA]</scope>
    <source>
        <strain evidence="18">S1194</strain>
    </source>
</reference>
<feature type="coiled-coil region" evidence="16">
    <location>
        <begin position="61"/>
        <end position="95"/>
    </location>
</feature>
<comment type="subunit">
    <text evidence="13 14">F-type ATPases have 2 components, F(1) - the catalytic core - and F(0) - the membrane proton channel. F(1) has five subunits: alpha(3), beta(3), gamma(1), delta(1), epsilon(1). F(0) has three main subunits: a(1), b(2) and c(10-14). The alpha and beta chains form an alternating ring which encloses part of the gamma chain. F(1) is attached to F(0) by a central stalk formed by the gamma and epsilon chains, while a peripheral stalk is formed by the delta and b chains.</text>
</comment>
<evidence type="ECO:0000256" key="9">
    <source>
        <dbReference type="ARBA" id="ARBA00023065"/>
    </source>
</evidence>
<dbReference type="AlphaFoldDB" id="A0A2U1SX61"/>
<evidence type="ECO:0000256" key="15">
    <source>
        <dbReference type="RuleBase" id="RU003848"/>
    </source>
</evidence>
<evidence type="ECO:0000256" key="13">
    <source>
        <dbReference type="ARBA" id="ARBA00025830"/>
    </source>
</evidence>
<keyword evidence="3 14" id="KW-0813">Transport</keyword>
<evidence type="ECO:0000256" key="8">
    <source>
        <dbReference type="ARBA" id="ARBA00022989"/>
    </source>
</evidence>
<dbReference type="OrthoDB" id="5243563at2"/>
<evidence type="ECO:0000256" key="16">
    <source>
        <dbReference type="SAM" id="Coils"/>
    </source>
</evidence>
<accession>A0A2U1SX61</accession>
<keyword evidence="7 14" id="KW-0375">Hydrogen ion transport</keyword>
<keyword evidence="9 14" id="KW-0406">Ion transport</keyword>
<dbReference type="GO" id="GO:0046961">
    <property type="term" value="F:proton-transporting ATPase activity, rotational mechanism"/>
    <property type="evidence" value="ECO:0007669"/>
    <property type="project" value="TreeGrafter"/>
</dbReference>
<dbReference type="KEGG" id="salc:C2138_04025"/>
<keyword evidence="16" id="KW-0175">Coiled coil</keyword>
<keyword evidence="5 14" id="KW-0138">CF(0)</keyword>
<evidence type="ECO:0000313" key="17">
    <source>
        <dbReference type="EMBL" id="PWB96225.1"/>
    </source>
</evidence>
<keyword evidence="18" id="KW-1185">Reference proteome</keyword>
<evidence type="ECO:0000256" key="10">
    <source>
        <dbReference type="ARBA" id="ARBA00023136"/>
    </source>
</evidence>
<keyword evidence="11 14" id="KW-0066">ATP synthesis</keyword>
<dbReference type="EMBL" id="QEEX01000002">
    <property type="protein sequence ID" value="PWB96225.1"/>
    <property type="molecule type" value="Genomic_DNA"/>
</dbReference>
<dbReference type="GO" id="GO:0005886">
    <property type="term" value="C:plasma membrane"/>
    <property type="evidence" value="ECO:0007669"/>
    <property type="project" value="UniProtKB-SubCell"/>
</dbReference>
<proteinExistence type="inferred from homology"/>
<dbReference type="InterPro" id="IPR002146">
    <property type="entry name" value="ATP_synth_b/b'su_bac/chlpt"/>
</dbReference>
<comment type="similarity">
    <text evidence="2 14 15">Belongs to the ATPase B chain family.</text>
</comment>
<dbReference type="SUPFAM" id="SSF81573">
    <property type="entry name" value="F1F0 ATP synthase subunit B, membrane domain"/>
    <property type="match status" value="1"/>
</dbReference>
<evidence type="ECO:0000313" key="18">
    <source>
        <dbReference type="Proteomes" id="UP000244978"/>
    </source>
</evidence>
<evidence type="ECO:0000256" key="2">
    <source>
        <dbReference type="ARBA" id="ARBA00005513"/>
    </source>
</evidence>
<evidence type="ECO:0000256" key="11">
    <source>
        <dbReference type="ARBA" id="ARBA00023310"/>
    </source>
</evidence>
<comment type="caution">
    <text evidence="17">The sequence shown here is derived from an EMBL/GenBank/DDBJ whole genome shotgun (WGS) entry which is preliminary data.</text>
</comment>
<evidence type="ECO:0000256" key="6">
    <source>
        <dbReference type="ARBA" id="ARBA00022692"/>
    </source>
</evidence>
<dbReference type="Pfam" id="PF00430">
    <property type="entry name" value="ATP-synt_B"/>
    <property type="match status" value="1"/>
</dbReference>
<keyword evidence="6 14" id="KW-0812">Transmembrane</keyword>
<evidence type="ECO:0000256" key="3">
    <source>
        <dbReference type="ARBA" id="ARBA00022448"/>
    </source>
</evidence>
<dbReference type="HAMAP" id="MF_01398">
    <property type="entry name" value="ATP_synth_b_bprime"/>
    <property type="match status" value="1"/>
</dbReference>
<keyword evidence="10 14" id="KW-0472">Membrane</keyword>
<dbReference type="InterPro" id="IPR028987">
    <property type="entry name" value="ATP_synth_B-like_membr_sf"/>
</dbReference>
<evidence type="ECO:0000256" key="4">
    <source>
        <dbReference type="ARBA" id="ARBA00022475"/>
    </source>
</evidence>
<sequence>MLDALVIAAEEATPNPLIPATYDIVWSAVCFVVILLVFWKVVLPKVTTMLDERTAVIEGGIAKAEAAQAEASAQLEKYNEMLAEARAEAGKIREQARLDGTKILSELKEQATAEAARITSNASAQIEAERQAALVSLRSEVGSLALDLASGVIGQSLSDDKKASALVDSFLADLEASEAQSAGK</sequence>
<dbReference type="PANTHER" id="PTHR33445:SF1">
    <property type="entry name" value="ATP SYNTHASE SUBUNIT B"/>
    <property type="match status" value="1"/>
</dbReference>
<name>A0A2U1SX61_9MICO</name>
<dbReference type="InterPro" id="IPR050059">
    <property type="entry name" value="ATP_synthase_B_chain"/>
</dbReference>
<comment type="subcellular location">
    <subcellularLocation>
        <location evidence="1 14">Cell membrane</location>
        <topology evidence="1 14">Single-pass membrane protein</topology>
    </subcellularLocation>
</comment>
<feature type="transmembrane region" description="Helical" evidence="14">
    <location>
        <begin position="24"/>
        <end position="43"/>
    </location>
</feature>
<dbReference type="GO" id="GO:0046933">
    <property type="term" value="F:proton-transporting ATP synthase activity, rotational mechanism"/>
    <property type="evidence" value="ECO:0007669"/>
    <property type="project" value="UniProtKB-UniRule"/>
</dbReference>
<organism evidence="17 18">
    <name type="scientific">Homoserinimonas hongtaonis</name>
    <dbReference type="NCBI Taxonomy" id="2079791"/>
    <lineage>
        <taxon>Bacteria</taxon>
        <taxon>Bacillati</taxon>
        <taxon>Actinomycetota</taxon>
        <taxon>Actinomycetes</taxon>
        <taxon>Micrococcales</taxon>
        <taxon>Microbacteriaceae</taxon>
        <taxon>Homoserinimonas</taxon>
    </lineage>
</organism>
<dbReference type="PANTHER" id="PTHR33445">
    <property type="entry name" value="ATP SYNTHASE SUBUNIT B', CHLOROPLASTIC"/>
    <property type="match status" value="1"/>
</dbReference>
<dbReference type="GO" id="GO:0045259">
    <property type="term" value="C:proton-transporting ATP synthase complex"/>
    <property type="evidence" value="ECO:0007669"/>
    <property type="project" value="UniProtKB-KW"/>
</dbReference>
<evidence type="ECO:0000256" key="14">
    <source>
        <dbReference type="HAMAP-Rule" id="MF_01398"/>
    </source>
</evidence>
<dbReference type="InterPro" id="IPR005864">
    <property type="entry name" value="ATP_synth_F0_bsu_bac"/>
</dbReference>
<evidence type="ECO:0000256" key="7">
    <source>
        <dbReference type="ARBA" id="ARBA00022781"/>
    </source>
</evidence>
<dbReference type="Proteomes" id="UP000244978">
    <property type="component" value="Unassembled WGS sequence"/>
</dbReference>
<gene>
    <name evidence="14" type="primary">atpF</name>
    <name evidence="17" type="ORF">DF220_12735</name>
</gene>
<keyword evidence="8 14" id="KW-1133">Transmembrane helix</keyword>
<evidence type="ECO:0000256" key="12">
    <source>
        <dbReference type="ARBA" id="ARBA00025198"/>
    </source>
</evidence>
<evidence type="ECO:0000256" key="5">
    <source>
        <dbReference type="ARBA" id="ARBA00022547"/>
    </source>
</evidence>
<comment type="function">
    <text evidence="14">Component of the F(0) channel, it forms part of the peripheral stalk, linking F(1) to F(0).</text>
</comment>